<dbReference type="EMBL" id="QUBQ01000001">
    <property type="protein sequence ID" value="REK76107.1"/>
    <property type="molecule type" value="Genomic_DNA"/>
</dbReference>
<gene>
    <name evidence="2" type="ORF">DX130_03320</name>
</gene>
<evidence type="ECO:0000313" key="3">
    <source>
        <dbReference type="Proteomes" id="UP000261905"/>
    </source>
</evidence>
<evidence type="ECO:0000313" key="2">
    <source>
        <dbReference type="EMBL" id="REK76107.1"/>
    </source>
</evidence>
<feature type="transmembrane region" description="Helical" evidence="1">
    <location>
        <begin position="38"/>
        <end position="58"/>
    </location>
</feature>
<accession>A0A371PJZ2</accession>
<organism evidence="2 3">
    <name type="scientific">Paenibacillus paeoniae</name>
    <dbReference type="NCBI Taxonomy" id="2292705"/>
    <lineage>
        <taxon>Bacteria</taxon>
        <taxon>Bacillati</taxon>
        <taxon>Bacillota</taxon>
        <taxon>Bacilli</taxon>
        <taxon>Bacillales</taxon>
        <taxon>Paenibacillaceae</taxon>
        <taxon>Paenibacillus</taxon>
    </lineage>
</organism>
<sequence>MNRFVQGMKEIMLSEEMKRAIVQNNKQSKSVFFTIRKVLVMSACIFLIFAISGLSIWYNGEQKGVFGTITITAYAADGTPIDVESNVSFPLGKYQLTMSSVPGFPLQIASEAADAIKVMTTDGNLISWAPPESQVWSRGSEAGIHPGDTIYWSPLNEHGEMASGSLLKVIAYKNNKMIGTHTIEIKTDDLGYYFGVIVDE</sequence>
<dbReference type="RefSeq" id="WP_116042812.1">
    <property type="nucleotide sequence ID" value="NZ_QUBQ01000001.1"/>
</dbReference>
<dbReference type="AlphaFoldDB" id="A0A371PJZ2"/>
<dbReference type="Proteomes" id="UP000261905">
    <property type="component" value="Unassembled WGS sequence"/>
</dbReference>
<protein>
    <submittedName>
        <fullName evidence="2">Uncharacterized protein</fullName>
    </submittedName>
</protein>
<keyword evidence="1" id="KW-0472">Membrane</keyword>
<reference evidence="2 3" key="1">
    <citation type="submission" date="2018-08" db="EMBL/GenBank/DDBJ databases">
        <title>Paenibacillus sp. M4BSY-1, whole genome shotgun sequence.</title>
        <authorList>
            <person name="Tuo L."/>
        </authorList>
    </citation>
    <scope>NUCLEOTIDE SEQUENCE [LARGE SCALE GENOMIC DNA]</scope>
    <source>
        <strain evidence="2 3">M4BSY-1</strain>
    </source>
</reference>
<evidence type="ECO:0000256" key="1">
    <source>
        <dbReference type="SAM" id="Phobius"/>
    </source>
</evidence>
<proteinExistence type="predicted"/>
<keyword evidence="3" id="KW-1185">Reference proteome</keyword>
<name>A0A371PJZ2_9BACL</name>
<comment type="caution">
    <text evidence="2">The sequence shown here is derived from an EMBL/GenBank/DDBJ whole genome shotgun (WGS) entry which is preliminary data.</text>
</comment>
<dbReference type="OrthoDB" id="2611483at2"/>
<keyword evidence="1" id="KW-1133">Transmembrane helix</keyword>
<keyword evidence="1" id="KW-0812">Transmembrane</keyword>